<organism evidence="1 2">
    <name type="scientific">Flemingia macrophylla</name>
    <dbReference type="NCBI Taxonomy" id="520843"/>
    <lineage>
        <taxon>Eukaryota</taxon>
        <taxon>Viridiplantae</taxon>
        <taxon>Streptophyta</taxon>
        <taxon>Embryophyta</taxon>
        <taxon>Tracheophyta</taxon>
        <taxon>Spermatophyta</taxon>
        <taxon>Magnoliopsida</taxon>
        <taxon>eudicotyledons</taxon>
        <taxon>Gunneridae</taxon>
        <taxon>Pentapetalae</taxon>
        <taxon>rosids</taxon>
        <taxon>fabids</taxon>
        <taxon>Fabales</taxon>
        <taxon>Fabaceae</taxon>
        <taxon>Papilionoideae</taxon>
        <taxon>50 kb inversion clade</taxon>
        <taxon>NPAAA clade</taxon>
        <taxon>indigoferoid/millettioid clade</taxon>
        <taxon>Phaseoleae</taxon>
        <taxon>Flemingia</taxon>
    </lineage>
</organism>
<dbReference type="Proteomes" id="UP001603857">
    <property type="component" value="Unassembled WGS sequence"/>
</dbReference>
<evidence type="ECO:0000313" key="2">
    <source>
        <dbReference type="Proteomes" id="UP001603857"/>
    </source>
</evidence>
<keyword evidence="2" id="KW-1185">Reference proteome</keyword>
<comment type="caution">
    <text evidence="1">The sequence shown here is derived from an EMBL/GenBank/DDBJ whole genome shotgun (WGS) entry which is preliminary data.</text>
</comment>
<dbReference type="AlphaFoldDB" id="A0ABD1LJH6"/>
<gene>
    <name evidence="1" type="ORF">Fmac_028062</name>
</gene>
<evidence type="ECO:0000313" key="1">
    <source>
        <dbReference type="EMBL" id="KAL2323683.1"/>
    </source>
</evidence>
<protein>
    <submittedName>
        <fullName evidence="1">Uncharacterized protein</fullName>
    </submittedName>
</protein>
<name>A0ABD1LJH6_9FABA</name>
<reference evidence="1 2" key="1">
    <citation type="submission" date="2024-08" db="EMBL/GenBank/DDBJ databases">
        <title>Insights into the chromosomal genome structure of Flemingia macrophylla.</title>
        <authorList>
            <person name="Ding Y."/>
            <person name="Zhao Y."/>
            <person name="Bi W."/>
            <person name="Wu M."/>
            <person name="Zhao G."/>
            <person name="Gong Y."/>
            <person name="Li W."/>
            <person name="Zhang P."/>
        </authorList>
    </citation>
    <scope>NUCLEOTIDE SEQUENCE [LARGE SCALE GENOMIC DNA]</scope>
    <source>
        <strain evidence="1">DYQJB</strain>
        <tissue evidence="1">Leaf</tissue>
    </source>
</reference>
<proteinExistence type="predicted"/>
<accession>A0ABD1LJH6</accession>
<dbReference type="EMBL" id="JBGMDY010000009">
    <property type="protein sequence ID" value="KAL2323683.1"/>
    <property type="molecule type" value="Genomic_DNA"/>
</dbReference>
<sequence>MHVRKVKHHILSSCMYFSQNLYGTNLYFFEHLLHDVKSVLDEFVIGHVLRNQILNLTKN</sequence>